<accession>A0A9Q9BDF4</accession>
<feature type="signal peptide" evidence="1">
    <location>
        <begin position="1"/>
        <end position="24"/>
    </location>
</feature>
<dbReference type="RefSeq" id="WP_253716547.1">
    <property type="nucleotide sequence ID" value="NZ_CP051522.1"/>
</dbReference>
<dbReference type="AlphaFoldDB" id="A0A9Q9BDF4"/>
<protein>
    <recommendedName>
        <fullName evidence="4">TPR domain protein</fullName>
    </recommendedName>
</protein>
<evidence type="ECO:0000313" key="3">
    <source>
        <dbReference type="Proteomes" id="UP001056981"/>
    </source>
</evidence>
<dbReference type="EMBL" id="CP051635">
    <property type="protein sequence ID" value="UTC99630.1"/>
    <property type="molecule type" value="Genomic_DNA"/>
</dbReference>
<proteinExistence type="predicted"/>
<gene>
    <name evidence="2" type="ORF">E4N86_02460</name>
</gene>
<evidence type="ECO:0000256" key="1">
    <source>
        <dbReference type="SAM" id="SignalP"/>
    </source>
</evidence>
<name>A0A9Q9BDF4_TREDN</name>
<reference evidence="2" key="1">
    <citation type="submission" date="2020-04" db="EMBL/GenBank/DDBJ databases">
        <title>Comparative genomics of oral phylogroup-2 Treponema strains.</title>
        <authorList>
            <person name="Zeng H."/>
            <person name="Chan Y.K."/>
            <person name="Watt R.M."/>
        </authorList>
    </citation>
    <scope>NUCLEOTIDE SEQUENCE</scope>
    <source>
        <strain evidence="2">OMZ 905</strain>
    </source>
</reference>
<sequence>MNKKRFILSILIGVLSVTAFSKGAAETDYASAKSYLETSENTAALENIIQVIESKPESIESGISLARESMKNQAEFQQAFHDLIELLKEEPNNNIKRIAMIDRMEALESDMDPALREFLKKLKISSFYAIYRIKFNDIMNEGNALIKTQKYNEAAKIFIKGFSMYDGASLNADEYNRINNILKSSLDSVKSDTEQYERFYAEFISDVNRYRNKAVSSAPASLEKELNNLRNSASQLRSITGSLIKSGSALKQIYSSERKKNSAAEETVLPFAYRLTIGRDSAKEYEGIEGAMEAGVYEPLYTLADQHWVEIKRLWFESCDTFNFENDIPIQKNISLIDFHLKSLIEIYSLINTRSVSRFGKIVDVQSKKRNSFAELGNIINSTKEYYSRFLVLREKVDRSPETYKGNPDELRNPKNVKLKNLRVQIEELDGMIDSVYKLSQSLSAHKENDLAKEEEELQSKQKLFLNNLDKTRLICYEEIAIINNKSGNQALIETKKRYNNFKKDFDKQKNNNSDKIGPAEVRKELLSLKEIINLDIRLLNNFIKNTDLSVEKASKVFAENKNGIEKTIDSLKNFFGIIETDLTNTESILLKIQLAKNEADLRFEEAKRNLASGNFTAARRSIELSRTRTNDALALEENPEYREMTDERLDKLGKEINDTENTIVVKDVRAYLEKAKKDYFNTDFRKAEDALISARSRWAVTHVDPNEEVENWLTIVNTAGALKTGRTIPVSAPLYPQMIQLLNNANQLYLEAEQKIKIGQRNAALQNLKQAKDNTRQVLLIFPYNEIAGQLNLKIDKLIDPANFNEQFKRKVQTIRAQYKRNSQKSYSELLDLYSIDKNFSGLAALKDEIEIYLGLKFPPPDSKAIADSAELTKSAQAIYRAGDSLSFSIALQQLDTAIKLNPQNIDAIQLKDSIQMSMGGAAVIVLSAADETKYQQAIAELQKGNKIIAAALIEQLMQSPNARNSAKVRELKKRIDALL</sequence>
<feature type="chain" id="PRO_5040327991" description="TPR domain protein" evidence="1">
    <location>
        <begin position="25"/>
        <end position="981"/>
    </location>
</feature>
<keyword evidence="1" id="KW-0732">Signal</keyword>
<evidence type="ECO:0008006" key="4">
    <source>
        <dbReference type="Google" id="ProtNLM"/>
    </source>
</evidence>
<evidence type="ECO:0000313" key="2">
    <source>
        <dbReference type="EMBL" id="UTC99630.1"/>
    </source>
</evidence>
<organism evidence="2 3">
    <name type="scientific">Treponema denticola</name>
    <dbReference type="NCBI Taxonomy" id="158"/>
    <lineage>
        <taxon>Bacteria</taxon>
        <taxon>Pseudomonadati</taxon>
        <taxon>Spirochaetota</taxon>
        <taxon>Spirochaetia</taxon>
        <taxon>Spirochaetales</taxon>
        <taxon>Treponemataceae</taxon>
        <taxon>Treponema</taxon>
    </lineage>
</organism>
<dbReference type="Proteomes" id="UP001056981">
    <property type="component" value="Chromosome"/>
</dbReference>